<evidence type="ECO:0000259" key="1">
    <source>
        <dbReference type="Pfam" id="PF00535"/>
    </source>
</evidence>
<feature type="domain" description="Glycosyltransferase 2-like" evidence="1">
    <location>
        <begin position="8"/>
        <end position="113"/>
    </location>
</feature>
<dbReference type="Pfam" id="PF00535">
    <property type="entry name" value="Glycos_transf_2"/>
    <property type="match status" value="1"/>
</dbReference>
<reference evidence="2 3" key="1">
    <citation type="journal article" date="2021" name="Int. J. Syst. Evol. Microbiol.">
        <title>Amazonocrinis nigriterrae gen. nov., sp. nov., Atlanticothrix silvestris gen. nov., sp. nov. and Dendronalium phyllosphericum gen. nov., sp. nov., nostocacean cyanobacteria from Brazilian environments.</title>
        <authorList>
            <person name="Alvarenga D.O."/>
            <person name="Andreote A.P.D."/>
            <person name="Branco L.H.Z."/>
            <person name="Delbaje E."/>
            <person name="Cruz R.B."/>
            <person name="Varani A.M."/>
            <person name="Fiore M.F."/>
        </authorList>
    </citation>
    <scope>NUCLEOTIDE SEQUENCE [LARGE SCALE GENOMIC DNA]</scope>
    <source>
        <strain evidence="2 3">CENA369</strain>
    </source>
</reference>
<proteinExistence type="predicted"/>
<dbReference type="Proteomes" id="UP000662314">
    <property type="component" value="Unassembled WGS sequence"/>
</dbReference>
<evidence type="ECO:0000313" key="2">
    <source>
        <dbReference type="EMBL" id="MBH8571524.1"/>
    </source>
</evidence>
<gene>
    <name evidence="2" type="ORF">I8752_00480</name>
</gene>
<comment type="caution">
    <text evidence="2">The sequence shown here is derived from an EMBL/GenBank/DDBJ whole genome shotgun (WGS) entry which is preliminary data.</text>
</comment>
<dbReference type="CDD" id="cd00761">
    <property type="entry name" value="Glyco_tranf_GTA_type"/>
    <property type="match status" value="1"/>
</dbReference>
<organism evidence="2 3">
    <name type="scientific">Dendronalium phyllosphericum CENA369</name>
    <dbReference type="NCBI Taxonomy" id="1725256"/>
    <lineage>
        <taxon>Bacteria</taxon>
        <taxon>Bacillati</taxon>
        <taxon>Cyanobacteriota</taxon>
        <taxon>Cyanophyceae</taxon>
        <taxon>Nostocales</taxon>
        <taxon>Nostocaceae</taxon>
        <taxon>Dendronalium</taxon>
        <taxon>Dendronalium phyllosphericum</taxon>
    </lineage>
</organism>
<dbReference type="InterPro" id="IPR001173">
    <property type="entry name" value="Glyco_trans_2-like"/>
</dbReference>
<evidence type="ECO:0000313" key="3">
    <source>
        <dbReference type="Proteomes" id="UP000662314"/>
    </source>
</evidence>
<dbReference type="SUPFAM" id="SSF53448">
    <property type="entry name" value="Nucleotide-diphospho-sugar transferases"/>
    <property type="match status" value="1"/>
</dbReference>
<name>A0A8J7LF19_9NOST</name>
<dbReference type="EMBL" id="JAECZA010000001">
    <property type="protein sequence ID" value="MBH8571524.1"/>
    <property type="molecule type" value="Genomic_DNA"/>
</dbReference>
<dbReference type="AlphaFoldDB" id="A0A8J7LF19"/>
<dbReference type="PANTHER" id="PTHR22916">
    <property type="entry name" value="GLYCOSYLTRANSFERASE"/>
    <property type="match status" value="1"/>
</dbReference>
<accession>A0A8J7LF19</accession>
<dbReference type="InterPro" id="IPR029044">
    <property type="entry name" value="Nucleotide-diphossugar_trans"/>
</dbReference>
<dbReference type="GO" id="GO:0016758">
    <property type="term" value="F:hexosyltransferase activity"/>
    <property type="evidence" value="ECO:0007669"/>
    <property type="project" value="UniProtKB-ARBA"/>
</dbReference>
<keyword evidence="3" id="KW-1185">Reference proteome</keyword>
<protein>
    <submittedName>
        <fullName evidence="2">Glycosyltransferase family 2 protein</fullName>
    </submittedName>
</protein>
<sequence length="312" mass="35487">MTSNPLVSIVITNYNYDKFLDRAIDSALNQTYQNIEVIVVDDGSQDKSRKIITSYGNKIIPILKENGGQPSCYNEGFLGSQGEIICFLDSDDIFLPTKVAELVRVFESFAEVTWCFHSIQLITEKGELLDVVVTPNYISQQCDFRGRIKMGKIPPALPPSSGLSFRRSLLEKILPMPTTKLISASDYYIKFMAVALGKGFTLSENLAHQCIHDNNAATLRKDRQHIKAREYLLTGKWIKQEFPQFKKFANKLFAVGIMLDNNAKNNSYENHEIVQDYLKNISIYEKININTIIQYFLIIGGIKSILKNVFNY</sequence>
<dbReference type="Gene3D" id="3.90.550.10">
    <property type="entry name" value="Spore Coat Polysaccharide Biosynthesis Protein SpsA, Chain A"/>
    <property type="match status" value="1"/>
</dbReference>
<dbReference type="PANTHER" id="PTHR22916:SF3">
    <property type="entry name" value="UDP-GLCNAC:BETAGAL BETA-1,3-N-ACETYLGLUCOSAMINYLTRANSFERASE-LIKE PROTEIN 1"/>
    <property type="match status" value="1"/>
</dbReference>